<evidence type="ECO:0000313" key="1">
    <source>
        <dbReference type="EMBL" id="GHI37883.1"/>
    </source>
</evidence>
<comment type="caution">
    <text evidence="1">The sequence shown here is derived from an EMBL/GenBank/DDBJ whole genome shotgun (WGS) entry which is preliminary data.</text>
</comment>
<proteinExistence type="predicted"/>
<dbReference type="Proteomes" id="UP001050808">
    <property type="component" value="Unassembled WGS sequence"/>
</dbReference>
<reference evidence="1" key="1">
    <citation type="submission" date="2024-05" db="EMBL/GenBank/DDBJ databases">
        <title>Whole genome shotgun sequence of Streptomyces violascens NBRC 12920.</title>
        <authorList>
            <person name="Komaki H."/>
            <person name="Tamura T."/>
        </authorList>
    </citation>
    <scope>NUCLEOTIDE SEQUENCE</scope>
    <source>
        <strain evidence="1">NBRC 12920</strain>
    </source>
</reference>
<organism evidence="1 2">
    <name type="scientific">Streptomyces violascens</name>
    <dbReference type="NCBI Taxonomy" id="67381"/>
    <lineage>
        <taxon>Bacteria</taxon>
        <taxon>Bacillati</taxon>
        <taxon>Actinomycetota</taxon>
        <taxon>Actinomycetes</taxon>
        <taxon>Kitasatosporales</taxon>
        <taxon>Streptomycetaceae</taxon>
        <taxon>Streptomyces</taxon>
    </lineage>
</organism>
<evidence type="ECO:0000313" key="2">
    <source>
        <dbReference type="Proteomes" id="UP001050808"/>
    </source>
</evidence>
<sequence>MNGNSEVWAFATGGPEVRSLAALEWRIVSDMAELKVEIPDRGIYTAESDDFFSCLVAIRNQIEPLGVRLCCNGTRRDAYPSRMNIQMGRGLQIQIRRMGSPATREDQVDIFGAADPDTIGTVAEQRQYFERWLDSLK</sequence>
<dbReference type="EMBL" id="BNDY01000002">
    <property type="protein sequence ID" value="GHI37883.1"/>
    <property type="molecule type" value="Genomic_DNA"/>
</dbReference>
<name>A0ABQ3QKU0_9ACTN</name>
<protein>
    <submittedName>
        <fullName evidence="1">Uncharacterized protein</fullName>
    </submittedName>
</protein>
<keyword evidence="2" id="KW-1185">Reference proteome</keyword>
<gene>
    <name evidence="1" type="ORF">Sviol_22910</name>
</gene>
<accession>A0ABQ3QKU0</accession>